<protein>
    <submittedName>
        <fullName evidence="2">Uncharacterized protein</fullName>
    </submittedName>
</protein>
<feature type="compositionally biased region" description="Basic and acidic residues" evidence="1">
    <location>
        <begin position="110"/>
        <end position="127"/>
    </location>
</feature>
<comment type="caution">
    <text evidence="2">The sequence shown here is derived from an EMBL/GenBank/DDBJ whole genome shotgun (WGS) entry which is preliminary data.</text>
</comment>
<dbReference type="Proteomes" id="UP001189429">
    <property type="component" value="Unassembled WGS sequence"/>
</dbReference>
<proteinExistence type="predicted"/>
<sequence length="211" mass="23044">MQEDKAAKDILAMAKNRTVQAGPKMYQPPAKEELSAEGRIAANMAFMSTKASPGPPPETWGAYQTKNEEHGGVIAMMDLLTADLDKEISQMNVDEKNSQAEYEAFMAESSTKRATDSKSMEEKEGQKADLEAELVKLEGEVKSSTKELMTKATTIKDLHLECDWLVSNFEVRKQARAGEVDSLKSAKAVLSGADYELLQTGAGLRALRGPL</sequence>
<reference evidence="2" key="1">
    <citation type="submission" date="2023-10" db="EMBL/GenBank/DDBJ databases">
        <authorList>
            <person name="Chen Y."/>
            <person name="Shah S."/>
            <person name="Dougan E. K."/>
            <person name="Thang M."/>
            <person name="Chan C."/>
        </authorList>
    </citation>
    <scope>NUCLEOTIDE SEQUENCE [LARGE SCALE GENOMIC DNA]</scope>
</reference>
<accession>A0ABN9VL37</accession>
<evidence type="ECO:0000313" key="2">
    <source>
        <dbReference type="EMBL" id="CAK0874023.1"/>
    </source>
</evidence>
<feature type="region of interest" description="Disordered" evidence="1">
    <location>
        <begin position="106"/>
        <end position="127"/>
    </location>
</feature>
<name>A0ABN9VL37_9DINO</name>
<evidence type="ECO:0000256" key="1">
    <source>
        <dbReference type="SAM" id="MobiDB-lite"/>
    </source>
</evidence>
<gene>
    <name evidence="2" type="ORF">PCOR1329_LOCUS59054</name>
</gene>
<dbReference type="EMBL" id="CAUYUJ010017350">
    <property type="protein sequence ID" value="CAK0874023.1"/>
    <property type="molecule type" value="Genomic_DNA"/>
</dbReference>
<keyword evidence="3" id="KW-1185">Reference proteome</keyword>
<organism evidence="2 3">
    <name type="scientific">Prorocentrum cordatum</name>
    <dbReference type="NCBI Taxonomy" id="2364126"/>
    <lineage>
        <taxon>Eukaryota</taxon>
        <taxon>Sar</taxon>
        <taxon>Alveolata</taxon>
        <taxon>Dinophyceae</taxon>
        <taxon>Prorocentrales</taxon>
        <taxon>Prorocentraceae</taxon>
        <taxon>Prorocentrum</taxon>
    </lineage>
</organism>
<evidence type="ECO:0000313" key="3">
    <source>
        <dbReference type="Proteomes" id="UP001189429"/>
    </source>
</evidence>